<organism evidence="1 2">
    <name type="scientific">Dermabacter hominis 1368</name>
    <dbReference type="NCBI Taxonomy" id="1450519"/>
    <lineage>
        <taxon>Bacteria</taxon>
        <taxon>Bacillati</taxon>
        <taxon>Actinomycetota</taxon>
        <taxon>Actinomycetes</taxon>
        <taxon>Micrococcales</taxon>
        <taxon>Dermabacteraceae</taxon>
        <taxon>Dermabacter</taxon>
    </lineage>
</organism>
<name>A0ABR4SGJ9_9MICO</name>
<comment type="caution">
    <text evidence="1">The sequence shown here is derived from an EMBL/GenBank/DDBJ whole genome shotgun (WGS) entry which is preliminary data.</text>
</comment>
<accession>A0ABR4SGJ9</accession>
<evidence type="ECO:0000313" key="1">
    <source>
        <dbReference type="EMBL" id="KDS92331.1"/>
    </source>
</evidence>
<protein>
    <submittedName>
        <fullName evidence="1">Uncharacterized protein</fullName>
    </submittedName>
</protein>
<keyword evidence="2" id="KW-1185">Reference proteome</keyword>
<dbReference type="Proteomes" id="UP000030182">
    <property type="component" value="Unassembled WGS sequence"/>
</dbReference>
<dbReference type="RefSeq" id="WP_034371314.1">
    <property type="nucleotide sequence ID" value="NZ_KN323183.1"/>
</dbReference>
<proteinExistence type="predicted"/>
<reference evidence="1 2" key="1">
    <citation type="submission" date="2014-01" db="EMBL/GenBank/DDBJ databases">
        <title>Draft genome sequence of the multidrug-resistant clinical isolate Dermabacter hominis 1368.</title>
        <authorList>
            <person name="Albersmeier A."/>
            <person name="Bomholt C."/>
            <person name="Glaub A."/>
            <person name="Ruckert C."/>
            <person name="Soriano F."/>
            <person name="Fernandez-Natal I."/>
            <person name="Tauch A."/>
        </authorList>
    </citation>
    <scope>NUCLEOTIDE SEQUENCE [LARGE SCALE GENOMIC DNA]</scope>
    <source>
        <strain evidence="1 2">1368</strain>
    </source>
</reference>
<dbReference type="EMBL" id="JDRS01000043">
    <property type="protein sequence ID" value="KDS92331.1"/>
    <property type="molecule type" value="Genomic_DNA"/>
</dbReference>
<gene>
    <name evidence="1" type="ORF">DHOM_11605</name>
</gene>
<evidence type="ECO:0000313" key="2">
    <source>
        <dbReference type="Proteomes" id="UP000030182"/>
    </source>
</evidence>
<sequence length="72" mass="7465">MRGIDMSNGLSAEDAHDALTLGGLPSKASVGPEPAKCFDLLILRAQVALMDSETAGVDRIRETVTAGAEPNL</sequence>